<gene>
    <name evidence="7" type="ORF">GGR14_003351</name>
</gene>
<evidence type="ECO:0000256" key="1">
    <source>
        <dbReference type="ARBA" id="ARBA00004196"/>
    </source>
</evidence>
<accession>A0A7W6I029</accession>
<dbReference type="CDD" id="cd02966">
    <property type="entry name" value="TlpA_like_family"/>
    <property type="match status" value="1"/>
</dbReference>
<comment type="caution">
    <text evidence="7">The sequence shown here is derived from an EMBL/GenBank/DDBJ whole genome shotgun (WGS) entry which is preliminary data.</text>
</comment>
<dbReference type="EMBL" id="JACIES010000010">
    <property type="protein sequence ID" value="MBB4027539.1"/>
    <property type="molecule type" value="Genomic_DNA"/>
</dbReference>
<keyword evidence="7" id="KW-0413">Isomerase</keyword>
<dbReference type="GO" id="GO:0017004">
    <property type="term" value="P:cytochrome complex assembly"/>
    <property type="evidence" value="ECO:0007669"/>
    <property type="project" value="UniProtKB-KW"/>
</dbReference>
<feature type="chain" id="PRO_5030577128" evidence="5">
    <location>
        <begin position="20"/>
        <end position="455"/>
    </location>
</feature>
<keyword evidence="4" id="KW-0676">Redox-active center</keyword>
<dbReference type="PANTHER" id="PTHR42852">
    <property type="entry name" value="THIOL:DISULFIDE INTERCHANGE PROTEIN DSBE"/>
    <property type="match status" value="1"/>
</dbReference>
<dbReference type="SUPFAM" id="SSF52833">
    <property type="entry name" value="Thioredoxin-like"/>
    <property type="match status" value="1"/>
</dbReference>
<dbReference type="GO" id="GO:0030313">
    <property type="term" value="C:cell envelope"/>
    <property type="evidence" value="ECO:0007669"/>
    <property type="project" value="UniProtKB-SubCell"/>
</dbReference>
<proteinExistence type="predicted"/>
<reference evidence="7 8" key="1">
    <citation type="submission" date="2020-08" db="EMBL/GenBank/DDBJ databases">
        <title>Genomic Encyclopedia of Type Strains, Phase IV (KMG-IV): sequencing the most valuable type-strain genomes for metagenomic binning, comparative biology and taxonomic classification.</title>
        <authorList>
            <person name="Goeker M."/>
        </authorList>
    </citation>
    <scope>NUCLEOTIDE SEQUENCE [LARGE SCALE GENOMIC DNA]</scope>
    <source>
        <strain evidence="7 8">DSM 105721</strain>
    </source>
</reference>
<keyword evidence="2" id="KW-0201">Cytochrome c-type biogenesis</keyword>
<dbReference type="PROSITE" id="PS51352">
    <property type="entry name" value="THIOREDOXIN_2"/>
    <property type="match status" value="1"/>
</dbReference>
<dbReference type="InterPro" id="IPR012336">
    <property type="entry name" value="Thioredoxin-like_fold"/>
</dbReference>
<dbReference type="GeneID" id="93103081"/>
<dbReference type="InterPro" id="IPR013766">
    <property type="entry name" value="Thioredoxin_domain"/>
</dbReference>
<evidence type="ECO:0000256" key="3">
    <source>
        <dbReference type="ARBA" id="ARBA00023157"/>
    </source>
</evidence>
<dbReference type="AlphaFoldDB" id="A0A7W6I029"/>
<feature type="signal peptide" evidence="5">
    <location>
        <begin position="1"/>
        <end position="19"/>
    </location>
</feature>
<evidence type="ECO:0000313" key="8">
    <source>
        <dbReference type="Proteomes" id="UP000546007"/>
    </source>
</evidence>
<name>A0A7W6I029_9BACT</name>
<dbReference type="OrthoDB" id="1095081at2"/>
<dbReference type="InterPro" id="IPR036249">
    <property type="entry name" value="Thioredoxin-like_sf"/>
</dbReference>
<keyword evidence="5" id="KW-0732">Signal</keyword>
<dbReference type="InterPro" id="IPR050553">
    <property type="entry name" value="Thioredoxin_ResA/DsbE_sf"/>
</dbReference>
<comment type="subcellular location">
    <subcellularLocation>
        <location evidence="1">Cell envelope</location>
    </subcellularLocation>
</comment>
<evidence type="ECO:0000313" key="7">
    <source>
        <dbReference type="EMBL" id="MBB4027539.1"/>
    </source>
</evidence>
<organism evidence="7 8">
    <name type="scientific">Butyricimonas faecihominis</name>
    <dbReference type="NCBI Taxonomy" id="1472416"/>
    <lineage>
        <taxon>Bacteria</taxon>
        <taxon>Pseudomonadati</taxon>
        <taxon>Bacteroidota</taxon>
        <taxon>Bacteroidia</taxon>
        <taxon>Bacteroidales</taxon>
        <taxon>Odoribacteraceae</taxon>
        <taxon>Butyricimonas</taxon>
    </lineage>
</organism>
<dbReference type="RefSeq" id="WP_124315725.1">
    <property type="nucleotide sequence ID" value="NZ_AP028155.1"/>
</dbReference>
<keyword evidence="3" id="KW-1015">Disulfide bond</keyword>
<keyword evidence="8" id="KW-1185">Reference proteome</keyword>
<evidence type="ECO:0000256" key="2">
    <source>
        <dbReference type="ARBA" id="ARBA00022748"/>
    </source>
</evidence>
<evidence type="ECO:0000256" key="5">
    <source>
        <dbReference type="SAM" id="SignalP"/>
    </source>
</evidence>
<dbReference type="PANTHER" id="PTHR42852:SF6">
    <property type="entry name" value="THIOL:DISULFIDE INTERCHANGE PROTEIN DSBE"/>
    <property type="match status" value="1"/>
</dbReference>
<dbReference type="GO" id="GO:0016853">
    <property type="term" value="F:isomerase activity"/>
    <property type="evidence" value="ECO:0007669"/>
    <property type="project" value="UniProtKB-KW"/>
</dbReference>
<feature type="domain" description="Thioredoxin" evidence="6">
    <location>
        <begin position="312"/>
        <end position="454"/>
    </location>
</feature>
<dbReference type="Pfam" id="PF13905">
    <property type="entry name" value="Thioredoxin_8"/>
    <property type="match status" value="1"/>
</dbReference>
<evidence type="ECO:0000256" key="4">
    <source>
        <dbReference type="ARBA" id="ARBA00023284"/>
    </source>
</evidence>
<evidence type="ECO:0000259" key="6">
    <source>
        <dbReference type="PROSITE" id="PS51352"/>
    </source>
</evidence>
<protein>
    <submittedName>
        <fullName evidence="7">Thiol-disulfide isomerase/thioredoxin</fullName>
    </submittedName>
</protein>
<dbReference type="Proteomes" id="UP000546007">
    <property type="component" value="Unassembled WGS sequence"/>
</dbReference>
<sequence>MKKVFLILLVLVLSFCAIAQKQDTVVTITGRVASGKPMHLLVERQVGMTQRLVEADVSGEYSITFPVKEPMFLSISIGRQVFSGNLFVAPGAKINLDLTQDEKFQGSYAGVNNLLRRVLAEEFKPKTDGIKTFTKPYAEALYRGYQEREKVIETSGLSMKDQQIVKGYMQFRLLENLYMMILRSKAFGKVFNPPDVAPDYSDPVLNVKWVRELTFTGDWFALFQEWLYAQVRNEKIKIGSRVTYLNDMASVIEDPVLKEAYLLRAIKLELLQGNVKGLEGRLQKAKCIVKSKAGKNELAVCAQELKKSVYRDMSGLDFSKYSFPNIHGDTICLSEFKGKYVFVDLWSTGCNPCVAEINYAKRLEDRLKDLPLVWVSISLDTHVDTWKKFVKQKDMDGEQLLCSRAYKHPLMQQMAVHGIPRFIILDPTGKVWDASSRRPSDPVLGELLLKELSGN</sequence>
<dbReference type="Gene3D" id="3.40.30.10">
    <property type="entry name" value="Glutaredoxin"/>
    <property type="match status" value="1"/>
</dbReference>